<evidence type="ECO:0000259" key="7">
    <source>
        <dbReference type="Pfam" id="PF01569"/>
    </source>
</evidence>
<comment type="subcellular location">
    <subcellularLocation>
        <location evidence="1">Membrane</location>
        <topology evidence="1">Multi-pass membrane protein</topology>
    </subcellularLocation>
</comment>
<evidence type="ECO:0000256" key="2">
    <source>
        <dbReference type="ARBA" id="ARBA00008816"/>
    </source>
</evidence>
<reference evidence="8" key="1">
    <citation type="submission" date="2022-12" db="EMBL/GenBank/DDBJ databases">
        <title>Chromosome-level genome assembly of the bean flower thrips Megalurothrips usitatus.</title>
        <authorList>
            <person name="Ma L."/>
            <person name="Liu Q."/>
            <person name="Li H."/>
            <person name="Cai W."/>
        </authorList>
    </citation>
    <scope>NUCLEOTIDE SEQUENCE</scope>
    <source>
        <strain evidence="8">Cailab_2022a</strain>
    </source>
</reference>
<dbReference type="Gene3D" id="1.20.144.10">
    <property type="entry name" value="Phosphatidic acid phosphatase type 2/haloperoxidase"/>
    <property type="match status" value="1"/>
</dbReference>
<sequence>MAGTAAAGQLQLHTSWRDVLASDLVTASLATPPPPPPRPPPSSSCTWVLIVAHCLDAAALLLLAGIAALLRFGDIYLVWPPLTGVGGLCYDEAYRLPRRIPTIEVPDEAVYVLVIAAPIVLVVLLELALVFSLRKHLMRSHESGSAFFLKRCAKMLLVFLLGLSLTSLAADIVRVLVSRPRPYFLTTGDDGYGFGQYCSGKAENADEYLSREERDARLSFPSHRCSVLAFSGGLVLLHADLVLRRVRAGGIYVLRAFVLLVASLPALLLASQALDSRSNHWQDVVVGLLLGAVLAAYAVLVLGRDLADQLEAVSAPRGPGAEASGGRPVHTLPRLRPGVARAATGGRSSPAASIEAINTLGIHPFNGSVKGESFY</sequence>
<evidence type="ECO:0000313" key="9">
    <source>
        <dbReference type="Proteomes" id="UP001075354"/>
    </source>
</evidence>
<feature type="domain" description="Phosphatidic acid phosphatase type 2/haloperoxidase" evidence="7">
    <location>
        <begin position="157"/>
        <end position="301"/>
    </location>
</feature>
<comment type="caution">
    <text evidence="8">The sequence shown here is derived from an EMBL/GenBank/DDBJ whole genome shotgun (WGS) entry which is preliminary data.</text>
</comment>
<keyword evidence="3 6" id="KW-0812">Transmembrane</keyword>
<feature type="transmembrane region" description="Helical" evidence="6">
    <location>
        <begin position="252"/>
        <end position="272"/>
    </location>
</feature>
<comment type="similarity">
    <text evidence="2">Belongs to the PA-phosphatase related phosphoesterase family.</text>
</comment>
<proteinExistence type="inferred from homology"/>
<dbReference type="InterPro" id="IPR043216">
    <property type="entry name" value="PAP-like"/>
</dbReference>
<dbReference type="GO" id="GO:0006644">
    <property type="term" value="P:phospholipid metabolic process"/>
    <property type="evidence" value="ECO:0007669"/>
    <property type="project" value="InterPro"/>
</dbReference>
<keyword evidence="9" id="KW-1185">Reference proteome</keyword>
<dbReference type="Pfam" id="PF01569">
    <property type="entry name" value="PAP2"/>
    <property type="match status" value="1"/>
</dbReference>
<dbReference type="EMBL" id="JAPTSV010000015">
    <property type="protein sequence ID" value="KAJ1519894.1"/>
    <property type="molecule type" value="Genomic_DNA"/>
</dbReference>
<feature type="transmembrane region" description="Helical" evidence="6">
    <location>
        <begin position="155"/>
        <end position="177"/>
    </location>
</feature>
<evidence type="ECO:0000256" key="3">
    <source>
        <dbReference type="ARBA" id="ARBA00022692"/>
    </source>
</evidence>
<keyword evidence="4 6" id="KW-1133">Transmembrane helix</keyword>
<dbReference type="PANTHER" id="PTHR10165:SF103">
    <property type="entry name" value="PHOSPHOLIPID PHOSPHATASE HOMOLOG 1.2 HOMOLOG"/>
    <property type="match status" value="1"/>
</dbReference>
<dbReference type="GO" id="GO:0007165">
    <property type="term" value="P:signal transduction"/>
    <property type="evidence" value="ECO:0007669"/>
    <property type="project" value="TreeGrafter"/>
</dbReference>
<dbReference type="Proteomes" id="UP001075354">
    <property type="component" value="Chromosome 15"/>
</dbReference>
<feature type="transmembrane region" description="Helical" evidence="6">
    <location>
        <begin position="47"/>
        <end position="70"/>
    </location>
</feature>
<feature type="transmembrane region" description="Helical" evidence="6">
    <location>
        <begin position="284"/>
        <end position="302"/>
    </location>
</feature>
<dbReference type="InterPro" id="IPR000326">
    <property type="entry name" value="PAP2/HPO"/>
</dbReference>
<organism evidence="8 9">
    <name type="scientific">Megalurothrips usitatus</name>
    <name type="common">bean blossom thrips</name>
    <dbReference type="NCBI Taxonomy" id="439358"/>
    <lineage>
        <taxon>Eukaryota</taxon>
        <taxon>Metazoa</taxon>
        <taxon>Ecdysozoa</taxon>
        <taxon>Arthropoda</taxon>
        <taxon>Hexapoda</taxon>
        <taxon>Insecta</taxon>
        <taxon>Pterygota</taxon>
        <taxon>Neoptera</taxon>
        <taxon>Paraneoptera</taxon>
        <taxon>Thysanoptera</taxon>
        <taxon>Terebrantia</taxon>
        <taxon>Thripoidea</taxon>
        <taxon>Thripidae</taxon>
        <taxon>Megalurothrips</taxon>
    </lineage>
</organism>
<dbReference type="AlphaFoldDB" id="A0AAV7X1W2"/>
<evidence type="ECO:0000256" key="6">
    <source>
        <dbReference type="SAM" id="Phobius"/>
    </source>
</evidence>
<accession>A0AAV7X1W2</accession>
<evidence type="ECO:0000256" key="1">
    <source>
        <dbReference type="ARBA" id="ARBA00004141"/>
    </source>
</evidence>
<dbReference type="InterPro" id="IPR036938">
    <property type="entry name" value="PAP2/HPO_sf"/>
</dbReference>
<dbReference type="PANTHER" id="PTHR10165">
    <property type="entry name" value="LIPID PHOSPHATE PHOSPHATASE"/>
    <property type="match status" value="1"/>
</dbReference>
<evidence type="ECO:0000256" key="5">
    <source>
        <dbReference type="ARBA" id="ARBA00023136"/>
    </source>
</evidence>
<evidence type="ECO:0000313" key="8">
    <source>
        <dbReference type="EMBL" id="KAJ1519894.1"/>
    </source>
</evidence>
<dbReference type="SUPFAM" id="SSF48317">
    <property type="entry name" value="Acid phosphatase/Vanadium-dependent haloperoxidase"/>
    <property type="match status" value="1"/>
</dbReference>
<name>A0AAV7X1W2_9NEOP</name>
<protein>
    <recommendedName>
        <fullName evidence="7">Phosphatidic acid phosphatase type 2/haloperoxidase domain-containing protein</fullName>
    </recommendedName>
</protein>
<gene>
    <name evidence="8" type="ORF">ONE63_004134</name>
</gene>
<evidence type="ECO:0000256" key="4">
    <source>
        <dbReference type="ARBA" id="ARBA00022989"/>
    </source>
</evidence>
<dbReference type="GO" id="GO:0008195">
    <property type="term" value="F:phosphatidate phosphatase activity"/>
    <property type="evidence" value="ECO:0007669"/>
    <property type="project" value="TreeGrafter"/>
</dbReference>
<dbReference type="GO" id="GO:0046839">
    <property type="term" value="P:phospholipid dephosphorylation"/>
    <property type="evidence" value="ECO:0007669"/>
    <property type="project" value="TreeGrafter"/>
</dbReference>
<feature type="transmembrane region" description="Helical" evidence="6">
    <location>
        <begin position="109"/>
        <end position="134"/>
    </location>
</feature>
<keyword evidence="5 6" id="KW-0472">Membrane</keyword>
<dbReference type="GO" id="GO:0005886">
    <property type="term" value="C:plasma membrane"/>
    <property type="evidence" value="ECO:0007669"/>
    <property type="project" value="TreeGrafter"/>
</dbReference>